<reference evidence="1 2" key="1">
    <citation type="submission" date="2019-02" db="EMBL/GenBank/DDBJ databases">
        <title>Deep-cultivation of Planctomycetes and their phenomic and genomic characterization uncovers novel biology.</title>
        <authorList>
            <person name="Wiegand S."/>
            <person name="Jogler M."/>
            <person name="Boedeker C."/>
            <person name="Pinto D."/>
            <person name="Vollmers J."/>
            <person name="Rivas-Marin E."/>
            <person name="Kohn T."/>
            <person name="Peeters S.H."/>
            <person name="Heuer A."/>
            <person name="Rast P."/>
            <person name="Oberbeckmann S."/>
            <person name="Bunk B."/>
            <person name="Jeske O."/>
            <person name="Meyerdierks A."/>
            <person name="Storesund J.E."/>
            <person name="Kallscheuer N."/>
            <person name="Luecker S."/>
            <person name="Lage O.M."/>
            <person name="Pohl T."/>
            <person name="Merkel B.J."/>
            <person name="Hornburger P."/>
            <person name="Mueller R.-W."/>
            <person name="Bruemmer F."/>
            <person name="Labrenz M."/>
            <person name="Spormann A.M."/>
            <person name="Op Den Camp H."/>
            <person name="Overmann J."/>
            <person name="Amann R."/>
            <person name="Jetten M.S.M."/>
            <person name="Mascher T."/>
            <person name="Medema M.H."/>
            <person name="Devos D.P."/>
            <person name="Kaster A.-K."/>
            <person name="Ovreas L."/>
            <person name="Rohde M."/>
            <person name="Galperin M.Y."/>
            <person name="Jogler C."/>
        </authorList>
    </citation>
    <scope>NUCLEOTIDE SEQUENCE [LARGE SCALE GENOMIC DNA]</scope>
    <source>
        <strain evidence="1 2">Pla22</strain>
    </source>
</reference>
<dbReference type="Proteomes" id="UP000316598">
    <property type="component" value="Unassembled WGS sequence"/>
</dbReference>
<protein>
    <submittedName>
        <fullName evidence="1">Uncharacterized protein</fullName>
    </submittedName>
</protein>
<dbReference type="EMBL" id="SJPI01000001">
    <property type="protein sequence ID" value="TWT53741.1"/>
    <property type="molecule type" value="Genomic_DNA"/>
</dbReference>
<comment type="caution">
    <text evidence="1">The sequence shown here is derived from an EMBL/GenBank/DDBJ whole genome shotgun (WGS) entry which is preliminary data.</text>
</comment>
<accession>A0A5C5WUH8</accession>
<keyword evidence="2" id="KW-1185">Reference proteome</keyword>
<organism evidence="1 2">
    <name type="scientific">Rubripirellula amarantea</name>
    <dbReference type="NCBI Taxonomy" id="2527999"/>
    <lineage>
        <taxon>Bacteria</taxon>
        <taxon>Pseudomonadati</taxon>
        <taxon>Planctomycetota</taxon>
        <taxon>Planctomycetia</taxon>
        <taxon>Pirellulales</taxon>
        <taxon>Pirellulaceae</taxon>
        <taxon>Rubripirellula</taxon>
    </lineage>
</organism>
<gene>
    <name evidence="1" type="ORF">Pla22_13730</name>
</gene>
<proteinExistence type="predicted"/>
<evidence type="ECO:0000313" key="1">
    <source>
        <dbReference type="EMBL" id="TWT53741.1"/>
    </source>
</evidence>
<name>A0A5C5WUH8_9BACT</name>
<sequence>MNYRFRVRQGSEHLGVCPDWPQCSPMAVFTDGRVHRWLCSPMAVSNLVANRRRTSRRRTRKANVHYQSCAFRRRGIHPWVFNVGKEHESADKNHKVGDSETAFYRELVLGGWRAPQNRRISRKTLAKNACLGPFPLAQLKTSRHTVRPPRNPWVTNGNAIVACWPDTALDRSGWTANRLATAPPLNVSAATISWCGKELFYGSLYRPKSTC</sequence>
<dbReference type="AlphaFoldDB" id="A0A5C5WUH8"/>
<evidence type="ECO:0000313" key="2">
    <source>
        <dbReference type="Proteomes" id="UP000316598"/>
    </source>
</evidence>